<protein>
    <recommendedName>
        <fullName evidence="2">Solute-binding protein family 3/N-terminal domain-containing protein</fullName>
    </recommendedName>
</protein>
<dbReference type="PANTHER" id="PTHR35936">
    <property type="entry name" value="MEMBRANE-BOUND LYTIC MUREIN TRANSGLYCOSYLASE F"/>
    <property type="match status" value="1"/>
</dbReference>
<proteinExistence type="predicted"/>
<evidence type="ECO:0000313" key="3">
    <source>
        <dbReference type="EMBL" id="GFD59217.1"/>
    </source>
</evidence>
<feature type="domain" description="Solute-binding protein family 3/N-terminal" evidence="2">
    <location>
        <begin position="1"/>
        <end position="61"/>
    </location>
</feature>
<organism evidence="3">
    <name type="scientific">Tanacetum cinerariifolium</name>
    <name type="common">Dalmatian daisy</name>
    <name type="synonym">Chrysanthemum cinerariifolium</name>
    <dbReference type="NCBI Taxonomy" id="118510"/>
    <lineage>
        <taxon>Eukaryota</taxon>
        <taxon>Viridiplantae</taxon>
        <taxon>Streptophyta</taxon>
        <taxon>Embryophyta</taxon>
        <taxon>Tracheophyta</taxon>
        <taxon>Spermatophyta</taxon>
        <taxon>Magnoliopsida</taxon>
        <taxon>eudicotyledons</taxon>
        <taxon>Gunneridae</taxon>
        <taxon>Pentapetalae</taxon>
        <taxon>asterids</taxon>
        <taxon>campanulids</taxon>
        <taxon>Asterales</taxon>
        <taxon>Asteraceae</taxon>
        <taxon>Asteroideae</taxon>
        <taxon>Anthemideae</taxon>
        <taxon>Anthemidinae</taxon>
        <taxon>Tanacetum</taxon>
    </lineage>
</organism>
<evidence type="ECO:0000256" key="1">
    <source>
        <dbReference type="ARBA" id="ARBA00022729"/>
    </source>
</evidence>
<keyword evidence="1" id="KW-0732">Signal</keyword>
<gene>
    <name evidence="3" type="ORF">Tci_931186</name>
</gene>
<dbReference type="Pfam" id="PF00497">
    <property type="entry name" value="SBP_bac_3"/>
    <property type="match status" value="1"/>
</dbReference>
<sequence>MKVECEIVTDDWDTLIPSLNNNQFNFLVSSLPISAERLQVVDFTNPYYSDKLQLVAAKDTNLSTDIPSLSGKIVGAQ</sequence>
<reference evidence="3" key="1">
    <citation type="journal article" date="2019" name="Sci. Rep.">
        <title>Draft genome of Tanacetum cinerariifolium, the natural source of mosquito coil.</title>
        <authorList>
            <person name="Yamashiro T."/>
            <person name="Shiraishi A."/>
            <person name="Satake H."/>
            <person name="Nakayama K."/>
        </authorList>
    </citation>
    <scope>NUCLEOTIDE SEQUENCE</scope>
</reference>
<name>A0A699XHT6_TANCI</name>
<dbReference type="Gene3D" id="3.40.190.10">
    <property type="entry name" value="Periplasmic binding protein-like II"/>
    <property type="match status" value="2"/>
</dbReference>
<dbReference type="InterPro" id="IPR001638">
    <property type="entry name" value="Solute-binding_3/MltF_N"/>
</dbReference>
<dbReference type="PANTHER" id="PTHR35936:SF17">
    <property type="entry name" value="ARGININE-BINDING EXTRACELLULAR PROTEIN ARTP"/>
    <property type="match status" value="1"/>
</dbReference>
<evidence type="ECO:0000259" key="2">
    <source>
        <dbReference type="Pfam" id="PF00497"/>
    </source>
</evidence>
<comment type="caution">
    <text evidence="3">The sequence shown here is derived from an EMBL/GenBank/DDBJ whole genome shotgun (WGS) entry which is preliminary data.</text>
</comment>
<dbReference type="AlphaFoldDB" id="A0A699XHT6"/>
<dbReference type="EMBL" id="BKCJ011862313">
    <property type="protein sequence ID" value="GFD59217.1"/>
    <property type="molecule type" value="Genomic_DNA"/>
</dbReference>
<accession>A0A699XHT6</accession>
<dbReference type="SUPFAM" id="SSF53850">
    <property type="entry name" value="Periplasmic binding protein-like II"/>
    <property type="match status" value="1"/>
</dbReference>
<feature type="non-terminal residue" evidence="3">
    <location>
        <position position="77"/>
    </location>
</feature>